<protein>
    <recommendedName>
        <fullName evidence="1">UPF0434 protein SC1083_0740</fullName>
    </recommendedName>
</protein>
<dbReference type="SUPFAM" id="SSF158997">
    <property type="entry name" value="Trm112p-like"/>
    <property type="match status" value="1"/>
</dbReference>
<dbReference type="GO" id="GO:0005829">
    <property type="term" value="C:cytosol"/>
    <property type="evidence" value="ECO:0007669"/>
    <property type="project" value="TreeGrafter"/>
</dbReference>
<comment type="similarity">
    <text evidence="1">Belongs to the UPF0434 family.</text>
</comment>
<sequence>MNGKLLEIVACPSCHGRLEYDEQHQRLICRFEKIAYPIKNGIPVLLAEQAQPLNQEQDN</sequence>
<name>G4A7E4_AGGAC</name>
<accession>G4A7E4</accession>
<dbReference type="SMR" id="G4A7E4"/>
<evidence type="ECO:0000256" key="1">
    <source>
        <dbReference type="HAMAP-Rule" id="MF_01187"/>
    </source>
</evidence>
<gene>
    <name evidence="2" type="ORF">SC1083_0740</name>
</gene>
<organism evidence="2 3">
    <name type="scientific">Aggregatibacter actinomycetemcomitans serotype e str. SC1083</name>
    <dbReference type="NCBI Taxonomy" id="907488"/>
    <lineage>
        <taxon>Bacteria</taxon>
        <taxon>Pseudomonadati</taxon>
        <taxon>Pseudomonadota</taxon>
        <taxon>Gammaproteobacteria</taxon>
        <taxon>Pasteurellales</taxon>
        <taxon>Pasteurellaceae</taxon>
        <taxon>Aggregatibacter</taxon>
    </lineage>
</organism>
<dbReference type="HAMAP" id="MF_01187">
    <property type="entry name" value="UPF0434"/>
    <property type="match status" value="1"/>
</dbReference>
<dbReference type="AlphaFoldDB" id="G4A7E4"/>
<evidence type="ECO:0000313" key="3">
    <source>
        <dbReference type="Proteomes" id="UP000005508"/>
    </source>
</evidence>
<dbReference type="InterPro" id="IPR005651">
    <property type="entry name" value="Trm112-like"/>
</dbReference>
<dbReference type="Gene3D" id="2.20.25.10">
    <property type="match status" value="1"/>
</dbReference>
<dbReference type="RefSeq" id="WP_005556684.1">
    <property type="nucleotide sequence ID" value="NZ_AEJM01000016.1"/>
</dbReference>
<dbReference type="Pfam" id="PF03966">
    <property type="entry name" value="Trm112p"/>
    <property type="match status" value="1"/>
</dbReference>
<dbReference type="PANTHER" id="PTHR33505:SF4">
    <property type="entry name" value="PROTEIN PREY, MITOCHONDRIAL"/>
    <property type="match status" value="1"/>
</dbReference>
<comment type="caution">
    <text evidence="2">The sequence shown here is derived from an EMBL/GenBank/DDBJ whole genome shotgun (WGS) entry which is preliminary data.</text>
</comment>
<evidence type="ECO:0000313" key="2">
    <source>
        <dbReference type="EMBL" id="EGY34348.1"/>
    </source>
</evidence>
<proteinExistence type="inferred from homology"/>
<dbReference type="EMBL" id="AEJM01000016">
    <property type="protein sequence ID" value="EGY34348.1"/>
    <property type="molecule type" value="Genomic_DNA"/>
</dbReference>
<reference evidence="2 3" key="1">
    <citation type="submission" date="2010-10" db="EMBL/GenBank/DDBJ databases">
        <authorList>
            <person name="Chen C."/>
            <person name="Kittichotirat W."/>
            <person name="Asikainen S."/>
            <person name="Bumgarner R."/>
        </authorList>
    </citation>
    <scope>NUCLEOTIDE SEQUENCE [LARGE SCALE GENOMIC DNA]</scope>
    <source>
        <strain evidence="2 3">SC1083</strain>
    </source>
</reference>
<dbReference type="PATRIC" id="fig|907488.3.peg.723"/>
<dbReference type="Proteomes" id="UP000005508">
    <property type="component" value="Unassembled WGS sequence"/>
</dbReference>
<dbReference type="FunFam" id="2.20.25.10:FF:000002">
    <property type="entry name" value="UPF0434 protein YcaR"/>
    <property type="match status" value="1"/>
</dbReference>
<dbReference type="PANTHER" id="PTHR33505">
    <property type="entry name" value="ZGC:162634"/>
    <property type="match status" value="1"/>
</dbReference>